<evidence type="ECO:0000256" key="3">
    <source>
        <dbReference type="ARBA" id="ARBA00022840"/>
    </source>
</evidence>
<comment type="similarity">
    <text evidence="1">Belongs to the GSP E family.</text>
</comment>
<feature type="domain" description="Bacterial type II secretion system protein E" evidence="5">
    <location>
        <begin position="435"/>
        <end position="449"/>
    </location>
</feature>
<proteinExistence type="inferred from homology"/>
<dbReference type="PANTHER" id="PTHR30258">
    <property type="entry name" value="TYPE II SECRETION SYSTEM PROTEIN GSPE-RELATED"/>
    <property type="match status" value="1"/>
</dbReference>
<organism evidence="6 7">
    <name type="scientific">Patulibacter medicamentivorans</name>
    <dbReference type="NCBI Taxonomy" id="1097667"/>
    <lineage>
        <taxon>Bacteria</taxon>
        <taxon>Bacillati</taxon>
        <taxon>Actinomycetota</taxon>
        <taxon>Thermoleophilia</taxon>
        <taxon>Solirubrobacterales</taxon>
        <taxon>Patulibacteraceae</taxon>
        <taxon>Patulibacter</taxon>
    </lineage>
</organism>
<dbReference type="FunFam" id="3.30.450.90:FF:000001">
    <property type="entry name" value="Type II secretion system ATPase GspE"/>
    <property type="match status" value="1"/>
</dbReference>
<dbReference type="Gene3D" id="3.30.450.90">
    <property type="match status" value="1"/>
</dbReference>
<feature type="region of interest" description="Disordered" evidence="4">
    <location>
        <begin position="1"/>
        <end position="47"/>
    </location>
</feature>
<keyword evidence="7" id="KW-1185">Reference proteome</keyword>
<dbReference type="GO" id="GO:0016887">
    <property type="term" value="F:ATP hydrolysis activity"/>
    <property type="evidence" value="ECO:0007669"/>
    <property type="project" value="TreeGrafter"/>
</dbReference>
<reference evidence="6 7" key="1">
    <citation type="journal article" date="2013" name="Biodegradation">
        <title>Quantitative proteomic analysis of ibuprofen-degrading Patulibacter sp. strain I11.</title>
        <authorList>
            <person name="Almeida B."/>
            <person name="Kjeldal H."/>
            <person name="Lolas I."/>
            <person name="Knudsen A.D."/>
            <person name="Carvalho G."/>
            <person name="Nielsen K.L."/>
            <person name="Barreto Crespo M.T."/>
            <person name="Stensballe A."/>
            <person name="Nielsen J.L."/>
        </authorList>
    </citation>
    <scope>NUCLEOTIDE SEQUENCE [LARGE SCALE GENOMIC DNA]</scope>
    <source>
        <strain evidence="6 7">I11</strain>
    </source>
</reference>
<dbReference type="PANTHER" id="PTHR30258:SF2">
    <property type="entry name" value="COMG OPERON PROTEIN 1"/>
    <property type="match status" value="1"/>
</dbReference>
<dbReference type="Gene3D" id="3.30.300.160">
    <property type="entry name" value="Type II secretion system, protein E, N-terminal domain"/>
    <property type="match status" value="1"/>
</dbReference>
<keyword evidence="3" id="KW-0067">ATP-binding</keyword>
<sequence>MPSRPDRRPDGRSGFTVRPPSADTGRTVLDHPVVQQRADEAPVEEPHGNVPLERALTAPRPELAGRPLTEVLIARGVDELQISDAVVTARERGLALDRAIVELRVASADQVARALADRHGLDHLDLAHVQPDPAVLTKLGADDARTYQAVPIAQLGDALLIAVADPSNTLIAEDLEMLTRGPVRLAVAAREDVQARLASMTRLDDAVKQATPDQAVVEEGAELLDIRAGAEDAPVINLVNTVLAQAIERRASDVHFAPMQHGMRVRFRIDGVLQETATVPKALVPGLVSRLKVMADLDIAERRMPQDGRVTLTIDGRRVDLRAVTLPSVHGESVVLRILDRAEGVITLDRLGMQQRDRERFERSFQKPYGATLATGPTGSGKSTSLYAALQRLNTSDRHIVTIEDPVERQLDGVTQVQVNARTGMGFANGLRSMMRADPDVIMVGEIRDAATAQIAVESALTGHLVLSTLHTNDAPTAITRLLEMGVEPFLVASAIDCVVAQRLARTLCSSCRRKVRLPAEVVRHHGFEVDGDVEAYEAVGCARCGDTGYRGRVGLYEVMIVDEEMRGLIVERASIEQITRVAVRGGMRRLREDGLQKVLAGTTSLAEVTRVTGDA</sequence>
<evidence type="ECO:0000256" key="1">
    <source>
        <dbReference type="ARBA" id="ARBA00006611"/>
    </source>
</evidence>
<comment type="caution">
    <text evidence="6">The sequence shown here is derived from an EMBL/GenBank/DDBJ whole genome shotgun (WGS) entry which is preliminary data.</text>
</comment>
<dbReference type="InterPro" id="IPR007831">
    <property type="entry name" value="T2SS_GspE_N"/>
</dbReference>
<feature type="compositionally biased region" description="Basic and acidic residues" evidence="4">
    <location>
        <begin position="1"/>
        <end position="11"/>
    </location>
</feature>
<evidence type="ECO:0000256" key="2">
    <source>
        <dbReference type="ARBA" id="ARBA00022741"/>
    </source>
</evidence>
<dbReference type="Pfam" id="PF00437">
    <property type="entry name" value="T2SSE"/>
    <property type="match status" value="1"/>
</dbReference>
<gene>
    <name evidence="6" type="ORF">PAI11_11410</name>
</gene>
<evidence type="ECO:0000313" key="7">
    <source>
        <dbReference type="Proteomes" id="UP000005143"/>
    </source>
</evidence>
<dbReference type="PROSITE" id="PS00662">
    <property type="entry name" value="T2SP_E"/>
    <property type="match status" value="1"/>
</dbReference>
<dbReference type="SMART" id="SM00382">
    <property type="entry name" value="AAA"/>
    <property type="match status" value="1"/>
</dbReference>
<dbReference type="EMBL" id="AGUD01000053">
    <property type="protein sequence ID" value="EHN11957.1"/>
    <property type="molecule type" value="Genomic_DNA"/>
</dbReference>
<dbReference type="PATRIC" id="fig|1097667.3.peg.1139"/>
<name>H0E2Y8_9ACTN</name>
<feature type="compositionally biased region" description="Basic and acidic residues" evidence="4">
    <location>
        <begin position="37"/>
        <end position="47"/>
    </location>
</feature>
<dbReference type="InterPro" id="IPR003593">
    <property type="entry name" value="AAA+_ATPase"/>
</dbReference>
<evidence type="ECO:0000313" key="6">
    <source>
        <dbReference type="EMBL" id="EHN11957.1"/>
    </source>
</evidence>
<dbReference type="InterPro" id="IPR001482">
    <property type="entry name" value="T2SS/T4SS_dom"/>
</dbReference>
<dbReference type="AlphaFoldDB" id="H0E2Y8"/>
<dbReference type="CDD" id="cd01129">
    <property type="entry name" value="PulE-GspE-like"/>
    <property type="match status" value="1"/>
</dbReference>
<keyword evidence="2" id="KW-0547">Nucleotide-binding</keyword>
<dbReference type="GO" id="GO:0005524">
    <property type="term" value="F:ATP binding"/>
    <property type="evidence" value="ECO:0007669"/>
    <property type="project" value="UniProtKB-KW"/>
</dbReference>
<protein>
    <submittedName>
        <fullName evidence="6">Type IV fimbrial assembly ATPase PilB</fullName>
    </submittedName>
</protein>
<dbReference type="Pfam" id="PF05157">
    <property type="entry name" value="MshEN"/>
    <property type="match status" value="1"/>
</dbReference>
<dbReference type="Gene3D" id="3.40.50.300">
    <property type="entry name" value="P-loop containing nucleotide triphosphate hydrolases"/>
    <property type="match status" value="1"/>
</dbReference>
<dbReference type="InterPro" id="IPR027417">
    <property type="entry name" value="P-loop_NTPase"/>
</dbReference>
<dbReference type="GO" id="GO:0005886">
    <property type="term" value="C:plasma membrane"/>
    <property type="evidence" value="ECO:0007669"/>
    <property type="project" value="TreeGrafter"/>
</dbReference>
<dbReference type="SUPFAM" id="SSF52540">
    <property type="entry name" value="P-loop containing nucleoside triphosphate hydrolases"/>
    <property type="match status" value="1"/>
</dbReference>
<dbReference type="SUPFAM" id="SSF160246">
    <property type="entry name" value="EspE N-terminal domain-like"/>
    <property type="match status" value="1"/>
</dbReference>
<accession>H0E2Y8</accession>
<evidence type="ECO:0000256" key="4">
    <source>
        <dbReference type="SAM" id="MobiDB-lite"/>
    </source>
</evidence>
<dbReference type="FunFam" id="3.40.50.300:FF:000398">
    <property type="entry name" value="Type IV pilus assembly ATPase PilB"/>
    <property type="match status" value="1"/>
</dbReference>
<dbReference type="Proteomes" id="UP000005143">
    <property type="component" value="Unassembled WGS sequence"/>
</dbReference>
<dbReference type="InterPro" id="IPR037257">
    <property type="entry name" value="T2SS_E_N_sf"/>
</dbReference>
<evidence type="ECO:0000259" key="5">
    <source>
        <dbReference type="PROSITE" id="PS00662"/>
    </source>
</evidence>